<reference evidence="3 4" key="1">
    <citation type="journal article" date="2017" name="BMC Biol.">
        <title>Genomic innovations, transcriptional plasticity and gene loss underlying the evolution and divergence of two highly polyphagous and invasive Helicoverpa pest species.</title>
        <authorList>
            <person name="Pearce S.L."/>
            <person name="Clarke D.F."/>
            <person name="East P.D."/>
            <person name="Elfekih S."/>
            <person name="Gordon K.H."/>
            <person name="Jermiin L.S."/>
            <person name="McGaughran A."/>
            <person name="Oakeshott J.G."/>
            <person name="Papanikolaou A."/>
            <person name="Perera O.P."/>
            <person name="Rane R.V."/>
            <person name="Richards S."/>
            <person name="Tay W.T."/>
            <person name="Walsh T.K."/>
            <person name="Anderson A."/>
            <person name="Anderson C.J."/>
            <person name="Asgari S."/>
            <person name="Board P.G."/>
            <person name="Bretschneider A."/>
            <person name="Campbell P.M."/>
            <person name="Chertemps T."/>
            <person name="Christeller J.T."/>
            <person name="Coppin C.W."/>
            <person name="Downes S.J."/>
            <person name="Duan G."/>
            <person name="Farnsworth C.A."/>
            <person name="Good R.T."/>
            <person name="Han L.B."/>
            <person name="Han Y.C."/>
            <person name="Hatje K."/>
            <person name="Horne I."/>
            <person name="Huang Y.P."/>
            <person name="Hughes D.S."/>
            <person name="Jacquin-Joly E."/>
            <person name="James W."/>
            <person name="Jhangiani S."/>
            <person name="Kollmar M."/>
            <person name="Kuwar S.S."/>
            <person name="Li S."/>
            <person name="Liu N.Y."/>
            <person name="Maibeche M.T."/>
            <person name="Miller J.R."/>
            <person name="Montagne N."/>
            <person name="Perry T."/>
            <person name="Qu J."/>
            <person name="Song S.V."/>
            <person name="Sutton G.G."/>
            <person name="Vogel H."/>
            <person name="Walenz B.P."/>
            <person name="Xu W."/>
            <person name="Zhang H.J."/>
            <person name="Zou Z."/>
            <person name="Batterham P."/>
            <person name="Edwards O.R."/>
            <person name="Feyereisen R."/>
            <person name="Gibbs R.A."/>
            <person name="Heckel D.G."/>
            <person name="McGrath A."/>
            <person name="Robin C."/>
            <person name="Scherer S.E."/>
            <person name="Worley K.C."/>
            <person name="Wu Y.D."/>
        </authorList>
    </citation>
    <scope>NUCLEOTIDE SEQUENCE [LARGE SCALE GENOMIC DNA]</scope>
    <source>
        <strain evidence="3">Harm_GR_Male_#8</strain>
        <tissue evidence="3">Whole organism</tissue>
    </source>
</reference>
<keyword evidence="1" id="KW-0732">Signal</keyword>
<dbReference type="GO" id="GO:0006013">
    <property type="term" value="P:mannose metabolic process"/>
    <property type="evidence" value="ECO:0007669"/>
    <property type="project" value="InterPro"/>
</dbReference>
<dbReference type="EMBL" id="KZ150423">
    <property type="protein sequence ID" value="PZC70928.1"/>
    <property type="molecule type" value="Genomic_DNA"/>
</dbReference>
<accession>A0A2W1B4V2</accession>
<evidence type="ECO:0000259" key="2">
    <source>
        <dbReference type="Pfam" id="PF01074"/>
    </source>
</evidence>
<name>A0A2W1B4V2_HELAM</name>
<feature type="signal peptide" evidence="1">
    <location>
        <begin position="1"/>
        <end position="17"/>
    </location>
</feature>
<feature type="domain" description="Glycoside hydrolase family 38 N-terminal" evidence="2">
    <location>
        <begin position="50"/>
        <end position="232"/>
    </location>
</feature>
<gene>
    <name evidence="3" type="primary">HaOG214602</name>
    <name evidence="3" type="ORF">B5X24_HaOG214602</name>
</gene>
<keyword evidence="4" id="KW-1185">Reference proteome</keyword>
<dbReference type="GO" id="GO:0004559">
    <property type="term" value="F:alpha-mannosidase activity"/>
    <property type="evidence" value="ECO:0007669"/>
    <property type="project" value="InterPro"/>
</dbReference>
<dbReference type="InterPro" id="IPR011330">
    <property type="entry name" value="Glyco_hydro/deAcase_b/a-brl"/>
</dbReference>
<dbReference type="Pfam" id="PF01074">
    <property type="entry name" value="Glyco_hydro_38N"/>
    <property type="match status" value="1"/>
</dbReference>
<dbReference type="AlphaFoldDB" id="A0A2W1B4V2"/>
<protein>
    <recommendedName>
        <fullName evidence="2">Glycoside hydrolase family 38 N-terminal domain-containing protein</fullName>
    </recommendedName>
</protein>
<dbReference type="InterPro" id="IPR050843">
    <property type="entry name" value="Glycosyl_Hydrlase_38"/>
</dbReference>
<organism evidence="3 4">
    <name type="scientific">Helicoverpa armigera</name>
    <name type="common">Cotton bollworm</name>
    <name type="synonym">Heliothis armigera</name>
    <dbReference type="NCBI Taxonomy" id="29058"/>
    <lineage>
        <taxon>Eukaryota</taxon>
        <taxon>Metazoa</taxon>
        <taxon>Ecdysozoa</taxon>
        <taxon>Arthropoda</taxon>
        <taxon>Hexapoda</taxon>
        <taxon>Insecta</taxon>
        <taxon>Pterygota</taxon>
        <taxon>Neoptera</taxon>
        <taxon>Endopterygota</taxon>
        <taxon>Lepidoptera</taxon>
        <taxon>Glossata</taxon>
        <taxon>Ditrysia</taxon>
        <taxon>Noctuoidea</taxon>
        <taxon>Noctuidae</taxon>
        <taxon>Heliothinae</taxon>
        <taxon>Helicoverpa</taxon>
    </lineage>
</organism>
<evidence type="ECO:0000256" key="1">
    <source>
        <dbReference type="SAM" id="SignalP"/>
    </source>
</evidence>
<dbReference type="PANTHER" id="PTHR11607:SF3">
    <property type="entry name" value="LYSOSOMAL ALPHA-MANNOSIDASE"/>
    <property type="match status" value="1"/>
</dbReference>
<dbReference type="InterPro" id="IPR027291">
    <property type="entry name" value="Glyco_hydro_38_N_sf"/>
</dbReference>
<dbReference type="OrthoDB" id="2016903at2759"/>
<feature type="chain" id="PRO_5015958707" description="Glycoside hydrolase family 38 N-terminal domain-containing protein" evidence="1">
    <location>
        <begin position="18"/>
        <end position="238"/>
    </location>
</feature>
<evidence type="ECO:0000313" key="4">
    <source>
        <dbReference type="Proteomes" id="UP000249218"/>
    </source>
</evidence>
<dbReference type="PANTHER" id="PTHR11607">
    <property type="entry name" value="ALPHA-MANNOSIDASE"/>
    <property type="match status" value="1"/>
</dbReference>
<dbReference type="GO" id="GO:0005764">
    <property type="term" value="C:lysosome"/>
    <property type="evidence" value="ECO:0007669"/>
    <property type="project" value="TreeGrafter"/>
</dbReference>
<dbReference type="Proteomes" id="UP000249218">
    <property type="component" value="Unassembled WGS sequence"/>
</dbReference>
<proteinExistence type="predicted"/>
<dbReference type="SUPFAM" id="SSF88713">
    <property type="entry name" value="Glycoside hydrolase/deacetylase"/>
    <property type="match status" value="1"/>
</dbReference>
<dbReference type="Gene3D" id="3.20.110.10">
    <property type="entry name" value="Glycoside hydrolase 38, N terminal domain"/>
    <property type="match status" value="1"/>
</dbReference>
<evidence type="ECO:0000313" key="3">
    <source>
        <dbReference type="EMBL" id="PZC70928.1"/>
    </source>
</evidence>
<sequence length="238" mass="27475">MFYIILLQCLGVAPVFSMTAVTKDLLTPLVEYGEGCGYMSCPIMGENVLNVHVVPSTHAELGYTRTFYQHFTGYDDIYDHSKVNMKNILDAVITALWAHEERKFTFSDMPYFFHWWKNRDMTVKRMIYQLLRQGRLYFVGGGWSMSDEATTSYHAIIDHFTYNLRKINATFLDCGRPLVTWQADVYGHSKEFASLMAQMGFDGHFINPISYEDELSRMKSKSLEFIWRGSDDLGCIGP</sequence>
<dbReference type="InterPro" id="IPR000602">
    <property type="entry name" value="Glyco_hydro_38_N"/>
</dbReference>